<dbReference type="InterPro" id="IPR005554">
    <property type="entry name" value="NOL6/Upt22"/>
</dbReference>
<dbReference type="Pfam" id="PF17407">
    <property type="entry name" value="Nrap_D6"/>
    <property type="match status" value="1"/>
</dbReference>
<keyword evidence="4" id="KW-1185">Reference proteome</keyword>
<evidence type="ECO:0000259" key="2">
    <source>
        <dbReference type="Pfam" id="PF17407"/>
    </source>
</evidence>
<comment type="subcellular location">
    <subcellularLocation>
        <location evidence="1">Nucleus</location>
        <location evidence="1">Nucleolus</location>
    </subcellularLocation>
</comment>
<dbReference type="GO" id="GO:0034456">
    <property type="term" value="C:UTP-C complex"/>
    <property type="evidence" value="ECO:0007669"/>
    <property type="project" value="TreeGrafter"/>
</dbReference>
<feature type="domain" description="Nrap protein" evidence="2">
    <location>
        <begin position="31"/>
        <end position="171"/>
    </location>
</feature>
<dbReference type="GO" id="GO:0006364">
    <property type="term" value="P:rRNA processing"/>
    <property type="evidence" value="ECO:0007669"/>
    <property type="project" value="TreeGrafter"/>
</dbReference>
<evidence type="ECO:0000313" key="4">
    <source>
        <dbReference type="Proteomes" id="UP000035740"/>
    </source>
</evidence>
<accession>A0A0J7YP64</accession>
<evidence type="ECO:0000256" key="1">
    <source>
        <dbReference type="RuleBase" id="RU364032"/>
    </source>
</evidence>
<evidence type="ECO:0000313" key="3">
    <source>
        <dbReference type="EMBL" id="KMS65342.1"/>
    </source>
</evidence>
<keyword evidence="1" id="KW-0694">RNA-binding</keyword>
<dbReference type="Proteomes" id="UP000035740">
    <property type="component" value="Unassembled WGS sequence"/>
</dbReference>
<gene>
    <name evidence="3" type="ORF">BVRB_036960</name>
</gene>
<dbReference type="GO" id="GO:0032545">
    <property type="term" value="C:CURI complex"/>
    <property type="evidence" value="ECO:0007669"/>
    <property type="project" value="TreeGrafter"/>
</dbReference>
<proteinExistence type="inferred from homology"/>
<dbReference type="InterPro" id="IPR035371">
    <property type="entry name" value="Nrap_D6"/>
</dbReference>
<organism evidence="3 4">
    <name type="scientific">Beta vulgaris subsp. vulgaris</name>
    <name type="common">Beet</name>
    <dbReference type="NCBI Taxonomy" id="3555"/>
    <lineage>
        <taxon>Eukaryota</taxon>
        <taxon>Viridiplantae</taxon>
        <taxon>Streptophyta</taxon>
        <taxon>Embryophyta</taxon>
        <taxon>Tracheophyta</taxon>
        <taxon>Spermatophyta</taxon>
        <taxon>Magnoliopsida</taxon>
        <taxon>eudicotyledons</taxon>
        <taxon>Gunneridae</taxon>
        <taxon>Pentapetalae</taxon>
        <taxon>Caryophyllales</taxon>
        <taxon>Chenopodiaceae</taxon>
        <taxon>Betoideae</taxon>
        <taxon>Beta</taxon>
    </lineage>
</organism>
<dbReference type="AlphaFoldDB" id="A0A0J7YP64"/>
<dbReference type="GO" id="GO:0032040">
    <property type="term" value="C:small-subunit processome"/>
    <property type="evidence" value="ECO:0007669"/>
    <property type="project" value="TreeGrafter"/>
</dbReference>
<dbReference type="GO" id="GO:0003723">
    <property type="term" value="F:RNA binding"/>
    <property type="evidence" value="ECO:0007669"/>
    <property type="project" value="UniProtKB-KW"/>
</dbReference>
<name>A0A0J7YP64_BETVV</name>
<reference evidence="3 4" key="1">
    <citation type="journal article" date="2014" name="Nature">
        <title>The genome of the recently domesticated crop plant sugar beet (Beta vulgaris).</title>
        <authorList>
            <person name="Dohm J.C."/>
            <person name="Minoche A.E."/>
            <person name="Holtgrawe D."/>
            <person name="Capella-Gutierrez S."/>
            <person name="Zakrzewski F."/>
            <person name="Tafer H."/>
            <person name="Rupp O."/>
            <person name="Sorensen T.R."/>
            <person name="Stracke R."/>
            <person name="Reinhardt R."/>
            <person name="Goesmann A."/>
            <person name="Kraft T."/>
            <person name="Schulz B."/>
            <person name="Stadler P.F."/>
            <person name="Schmidt T."/>
            <person name="Gabaldon T."/>
            <person name="Lehrach H."/>
            <person name="Weisshaar B."/>
            <person name="Himmelbauer H."/>
        </authorList>
    </citation>
    <scope>NUCLEOTIDE SEQUENCE [LARGE SCALE GENOMIC DNA]</scope>
    <source>
        <tissue evidence="3">Taproot</tissue>
    </source>
</reference>
<feature type="non-terminal residue" evidence="3">
    <location>
        <position position="1"/>
    </location>
</feature>
<dbReference type="Gene3D" id="3.30.70.3030">
    <property type="match status" value="1"/>
</dbReference>
<keyword evidence="1" id="KW-0539">Nucleus</keyword>
<protein>
    <recommendedName>
        <fullName evidence="2">Nrap protein domain-containing protein</fullName>
    </recommendedName>
</protein>
<sequence>VARSALDHICSVIDSPSSDLVAIKTAFKAPLSRYDLFIKLNTIFVPYHEWALFPAKASTSAAQRKFKPAVPSSETIRERLESCSAGVNPVQKLIVCLREAFAGVVTFSCDLLGSDLVVGKLVRGKDQKRRLRFGKTILSYLRPIGEDQVDINMDQVLYDIRRLGDGIVMDIFTDINQYKTCL</sequence>
<dbReference type="PANTHER" id="PTHR17972:SF0">
    <property type="entry name" value="NUCLEOLAR PROTEIN 6"/>
    <property type="match status" value="1"/>
</dbReference>
<dbReference type="OrthoDB" id="10251401at2759"/>
<dbReference type="GO" id="GO:0006409">
    <property type="term" value="P:tRNA export from nucleus"/>
    <property type="evidence" value="ECO:0007669"/>
    <property type="project" value="TreeGrafter"/>
</dbReference>
<dbReference type="EMBL" id="KQ110295">
    <property type="protein sequence ID" value="KMS65342.1"/>
    <property type="molecule type" value="Genomic_DNA"/>
</dbReference>
<dbReference type="PANTHER" id="PTHR17972">
    <property type="entry name" value="NUCLEOLAR RNA-ASSOCIATED PROTEIN"/>
    <property type="match status" value="1"/>
</dbReference>
<comment type="similarity">
    <text evidence="1">Belongs to the NRAP family.</text>
</comment>
<dbReference type="Gramene" id="KMS65342">
    <property type="protein sequence ID" value="KMS65342"/>
    <property type="gene ID" value="BVRB_036960"/>
</dbReference>